<accession>A0ACC2UW21</accession>
<proteinExistence type="predicted"/>
<reference evidence="1" key="1">
    <citation type="submission" date="2023-04" db="EMBL/GenBank/DDBJ databases">
        <title>Draft Genome sequencing of Naganishia species isolated from polar environments using Oxford Nanopore Technology.</title>
        <authorList>
            <person name="Leo P."/>
            <person name="Venkateswaran K."/>
        </authorList>
    </citation>
    <scope>NUCLEOTIDE SEQUENCE</scope>
    <source>
        <strain evidence="1">MNA-CCFEE 5261</strain>
    </source>
</reference>
<keyword evidence="2" id="KW-1185">Reference proteome</keyword>
<evidence type="ECO:0000313" key="2">
    <source>
        <dbReference type="Proteomes" id="UP001241377"/>
    </source>
</evidence>
<gene>
    <name evidence="1" type="ORF">QFC19_009290</name>
</gene>
<sequence>MALITISGYPCSGKSTRAQQIKQDFENRLTDESYNGPKLSVEIVDDPSSKVGREAYDDSISEKPARASLFTNVTRSLAEDKIIICDAPNYIKGFRYQMYCAAREAKVRVATVFVVAPPEKCREWHDARASDEKYKQETFDNLIMRFEEPSSMARWDSPLFAISWDDDLKGSNANILEDLWLGVTQGAKKAPTAAVVTSVKPPPNALQTLSKMTTLLVSSIQTQIGMNPSAAIFTLPASSFASDPQQTQGPLKVNLPVTKTITLSELQRLKRQFEMIQRKALSTNGQTGVGNRWGERDVAEAFARYLEEVWGTSNNRR</sequence>
<dbReference type="Proteomes" id="UP001241377">
    <property type="component" value="Unassembled WGS sequence"/>
</dbReference>
<dbReference type="EMBL" id="JASBWR010000156">
    <property type="protein sequence ID" value="KAJ9091053.1"/>
    <property type="molecule type" value="Genomic_DNA"/>
</dbReference>
<protein>
    <submittedName>
        <fullName evidence="1">Uncharacterized protein</fullName>
    </submittedName>
</protein>
<comment type="caution">
    <text evidence="1">The sequence shown here is derived from an EMBL/GenBank/DDBJ whole genome shotgun (WGS) entry which is preliminary data.</text>
</comment>
<name>A0ACC2UW21_9TREE</name>
<organism evidence="1 2">
    <name type="scientific">Naganishia cerealis</name>
    <dbReference type="NCBI Taxonomy" id="610337"/>
    <lineage>
        <taxon>Eukaryota</taxon>
        <taxon>Fungi</taxon>
        <taxon>Dikarya</taxon>
        <taxon>Basidiomycota</taxon>
        <taxon>Agaricomycotina</taxon>
        <taxon>Tremellomycetes</taxon>
        <taxon>Filobasidiales</taxon>
        <taxon>Filobasidiaceae</taxon>
        <taxon>Naganishia</taxon>
    </lineage>
</organism>
<evidence type="ECO:0000313" key="1">
    <source>
        <dbReference type="EMBL" id="KAJ9091053.1"/>
    </source>
</evidence>